<feature type="compositionally biased region" description="Low complexity" evidence="1">
    <location>
        <begin position="84"/>
        <end position="96"/>
    </location>
</feature>
<dbReference type="Proteomes" id="UP000717515">
    <property type="component" value="Unassembled WGS sequence"/>
</dbReference>
<feature type="region of interest" description="Disordered" evidence="1">
    <location>
        <begin position="38"/>
        <end position="102"/>
    </location>
</feature>
<accession>A0A9P8CU12</accession>
<organism evidence="2 3">
    <name type="scientific">Mortierella alpina</name>
    <name type="common">Oleaginous fungus</name>
    <name type="synonym">Mortierella renispora</name>
    <dbReference type="NCBI Taxonomy" id="64518"/>
    <lineage>
        <taxon>Eukaryota</taxon>
        <taxon>Fungi</taxon>
        <taxon>Fungi incertae sedis</taxon>
        <taxon>Mucoromycota</taxon>
        <taxon>Mortierellomycotina</taxon>
        <taxon>Mortierellomycetes</taxon>
        <taxon>Mortierellales</taxon>
        <taxon>Mortierellaceae</taxon>
        <taxon>Mortierella</taxon>
    </lineage>
</organism>
<evidence type="ECO:0000256" key="1">
    <source>
        <dbReference type="SAM" id="MobiDB-lite"/>
    </source>
</evidence>
<evidence type="ECO:0000313" key="2">
    <source>
        <dbReference type="EMBL" id="KAG9319853.1"/>
    </source>
</evidence>
<dbReference type="Gene3D" id="3.40.50.300">
    <property type="entry name" value="P-loop containing nucleotide triphosphate hydrolases"/>
    <property type="match status" value="1"/>
</dbReference>
<evidence type="ECO:0000313" key="3">
    <source>
        <dbReference type="Proteomes" id="UP000717515"/>
    </source>
</evidence>
<dbReference type="InterPro" id="IPR027417">
    <property type="entry name" value="P-loop_NTPase"/>
</dbReference>
<protein>
    <submittedName>
        <fullName evidence="2">Uncharacterized protein</fullName>
    </submittedName>
</protein>
<reference evidence="2" key="1">
    <citation type="submission" date="2021-07" db="EMBL/GenBank/DDBJ databases">
        <title>Draft genome of Mortierella alpina, strain LL118, isolated from an aspen leaf litter sample.</title>
        <authorList>
            <person name="Yang S."/>
            <person name="Vinatzer B.A."/>
        </authorList>
    </citation>
    <scope>NUCLEOTIDE SEQUENCE</scope>
    <source>
        <strain evidence="2">LL118</strain>
    </source>
</reference>
<gene>
    <name evidence="2" type="ORF">KVV02_007893</name>
</gene>
<dbReference type="AlphaFoldDB" id="A0A9P8CU12"/>
<dbReference type="EMBL" id="JAIFTL010000365">
    <property type="protein sequence ID" value="KAG9319853.1"/>
    <property type="molecule type" value="Genomic_DNA"/>
</dbReference>
<proteinExistence type="predicted"/>
<comment type="caution">
    <text evidence="2">The sequence shown here is derived from an EMBL/GenBank/DDBJ whole genome shotgun (WGS) entry which is preliminary data.</text>
</comment>
<name>A0A9P8CU12_MORAP</name>
<sequence>MAKPTSALDESSCGQVEQTLGQLNCIWVTHNPQQAKRISTAGQLDMRAGDNSQQGSPSEVVVEDDGVHGNGKGHGHGRNDTHNSDTSASTSSSSQTVNARAK</sequence>